<feature type="compositionally biased region" description="Low complexity" evidence="1">
    <location>
        <begin position="472"/>
        <end position="482"/>
    </location>
</feature>
<dbReference type="OrthoDB" id="416397at2759"/>
<feature type="region of interest" description="Disordered" evidence="1">
    <location>
        <begin position="399"/>
        <end position="430"/>
    </location>
</feature>
<accession>A0A812PFS8</accession>
<name>A0A812PFS8_9DINO</name>
<feature type="region of interest" description="Disordered" evidence="1">
    <location>
        <begin position="472"/>
        <end position="568"/>
    </location>
</feature>
<evidence type="ECO:0000313" key="3">
    <source>
        <dbReference type="Proteomes" id="UP000604046"/>
    </source>
</evidence>
<reference evidence="2" key="1">
    <citation type="submission" date="2021-02" db="EMBL/GenBank/DDBJ databases">
        <authorList>
            <person name="Dougan E. K."/>
            <person name="Rhodes N."/>
            <person name="Thang M."/>
            <person name="Chan C."/>
        </authorList>
    </citation>
    <scope>NUCLEOTIDE SEQUENCE</scope>
</reference>
<dbReference type="Proteomes" id="UP000604046">
    <property type="component" value="Unassembled WGS sequence"/>
</dbReference>
<proteinExistence type="predicted"/>
<organism evidence="2 3">
    <name type="scientific">Symbiodinium natans</name>
    <dbReference type="NCBI Taxonomy" id="878477"/>
    <lineage>
        <taxon>Eukaryota</taxon>
        <taxon>Sar</taxon>
        <taxon>Alveolata</taxon>
        <taxon>Dinophyceae</taxon>
        <taxon>Suessiales</taxon>
        <taxon>Symbiodiniaceae</taxon>
        <taxon>Symbiodinium</taxon>
    </lineage>
</organism>
<dbReference type="AlphaFoldDB" id="A0A812PFS8"/>
<keyword evidence="3" id="KW-1185">Reference proteome</keyword>
<evidence type="ECO:0000256" key="1">
    <source>
        <dbReference type="SAM" id="MobiDB-lite"/>
    </source>
</evidence>
<feature type="compositionally biased region" description="Basic residues" evidence="1">
    <location>
        <begin position="511"/>
        <end position="542"/>
    </location>
</feature>
<dbReference type="EMBL" id="CAJNDS010002127">
    <property type="protein sequence ID" value="CAE7341598.1"/>
    <property type="molecule type" value="Genomic_DNA"/>
</dbReference>
<gene>
    <name evidence="2" type="ORF">SNAT2548_LOCUS17874</name>
</gene>
<protein>
    <submittedName>
        <fullName evidence="2">Uncharacterized protein</fullName>
    </submittedName>
</protein>
<evidence type="ECO:0000313" key="2">
    <source>
        <dbReference type="EMBL" id="CAE7341598.1"/>
    </source>
</evidence>
<sequence>MLEESGKYRNLWAESQQKEFSQALRNFSYAKQRFNSLSTPLFKLLSSLKSVYAFLVRLVSEGDLDDRRFAETLLTELSGRDAFQHLVNAGLAADSMLIGQRFLRLADTDNDEACVTAQQAAETIHTMEFMFGKGGIFLESAKDTVTQTVIRTLKDVGVITYLGSRTTGSRGPRPLRAVAVWDDGDLEEESRRVAEKVYRIFKAFFDSNFPRYEYANAFSALDLQNSLSLCQRAELVQALARQNKLDGAKKQLSGSDDGVGAGGLLGRAFWHLKQQRQGSNDAWLTTLRELRKEQAALRLEACWLVQHALTFQTSTASVERSLHEVAVTELKNRAHRLQVYGLQDAVKLNLQSLHGRAAIMSADRLRDGRDARGNWKPSKFALQAQAVYKEFFGARVTEHRKSGASGSDKPRLAGLRREHPESARAKLEAHSRCISSTVASMQQETFQDTPAASSSSRRLDEIVTAVSEVTAARSGVSSAASSPCPPNPPGSSSSSALVTPVETCKQDDKKDKKKAKKDKKEKRNKKDKKDKKHKKKHNKQKKEKTDKKNATDPASSHKKSLEEIEAEQDTVAAKKQKVAMATPLGEKVPHVDVRGGVFLQSADKLESCKKSTERAPPLGSKVKVLMANGALHSSSYLFFTATALTIGNPPSVFNEGLSWPEKPAARFQQTTDWWEAKLVVFPELAPGLETPEALVARMRGIRIADRQWLISNGLEGSSISFQAAAYMHFHVWLTSEFEAAWPRHSAVLSAFAERSSVKSKRGHLHVYKGSMPENPEFPRLSYEAVVQSAAALNPQQLTLQGLLTKLSAVHSD</sequence>
<feature type="compositionally biased region" description="Basic and acidic residues" evidence="1">
    <location>
        <begin position="408"/>
        <end position="430"/>
    </location>
</feature>
<comment type="caution">
    <text evidence="2">The sequence shown here is derived from an EMBL/GenBank/DDBJ whole genome shotgun (WGS) entry which is preliminary data.</text>
</comment>